<evidence type="ECO:0000256" key="1">
    <source>
        <dbReference type="SAM" id="SignalP"/>
    </source>
</evidence>
<accession>A0ABR9ZH69</accession>
<evidence type="ECO:0000313" key="3">
    <source>
        <dbReference type="Proteomes" id="UP000635902"/>
    </source>
</evidence>
<keyword evidence="1" id="KW-0732">Signal</keyword>
<dbReference type="PANTHER" id="PTHR48098">
    <property type="entry name" value="ENTEROCHELIN ESTERASE-RELATED"/>
    <property type="match status" value="1"/>
</dbReference>
<dbReference type="EMBL" id="JADKMY010000001">
    <property type="protein sequence ID" value="MBF4552739.1"/>
    <property type="molecule type" value="Genomic_DNA"/>
</dbReference>
<dbReference type="PANTHER" id="PTHR48098:SF1">
    <property type="entry name" value="DIACYLGLYCEROL ACYLTRANSFERASE_MYCOLYLTRANSFERASE AG85A"/>
    <property type="match status" value="1"/>
</dbReference>
<dbReference type="Proteomes" id="UP000635902">
    <property type="component" value="Unassembled WGS sequence"/>
</dbReference>
<dbReference type="InterPro" id="IPR050583">
    <property type="entry name" value="Mycobacterial_A85_antigen"/>
</dbReference>
<keyword evidence="3" id="KW-1185">Reference proteome</keyword>
<organism evidence="2 3">
    <name type="scientific">Corynebacterium suicordis DSM 45110</name>
    <dbReference type="NCBI Taxonomy" id="1121369"/>
    <lineage>
        <taxon>Bacteria</taxon>
        <taxon>Bacillati</taxon>
        <taxon>Actinomycetota</taxon>
        <taxon>Actinomycetes</taxon>
        <taxon>Mycobacteriales</taxon>
        <taxon>Corynebacteriaceae</taxon>
        <taxon>Corynebacterium</taxon>
    </lineage>
</organism>
<dbReference type="SUPFAM" id="SSF53474">
    <property type="entry name" value="alpha/beta-Hydrolases"/>
    <property type="match status" value="1"/>
</dbReference>
<dbReference type="InterPro" id="IPR029058">
    <property type="entry name" value="AB_hydrolase_fold"/>
</dbReference>
<protein>
    <submittedName>
        <fullName evidence="2">Esterase family protein</fullName>
    </submittedName>
</protein>
<proteinExistence type="predicted"/>
<comment type="caution">
    <text evidence="2">The sequence shown here is derived from an EMBL/GenBank/DDBJ whole genome shotgun (WGS) entry which is preliminary data.</text>
</comment>
<reference evidence="2 3" key="1">
    <citation type="submission" date="2020-10" db="EMBL/GenBank/DDBJ databases">
        <title>Novel species in genus Corynebacterium.</title>
        <authorList>
            <person name="Zhang G."/>
        </authorList>
    </citation>
    <scope>NUCLEOTIDE SEQUENCE [LARGE SCALE GENOMIC DNA]</scope>
    <source>
        <strain evidence="2 3">DSM 45110</strain>
    </source>
</reference>
<dbReference type="Pfam" id="PF00756">
    <property type="entry name" value="Esterase"/>
    <property type="match status" value="1"/>
</dbReference>
<feature type="signal peptide" evidence="1">
    <location>
        <begin position="1"/>
        <end position="31"/>
    </location>
</feature>
<evidence type="ECO:0000313" key="2">
    <source>
        <dbReference type="EMBL" id="MBF4552739.1"/>
    </source>
</evidence>
<dbReference type="RefSeq" id="WP_194555624.1">
    <property type="nucleotide sequence ID" value="NZ_JADKMY010000001.1"/>
</dbReference>
<feature type="chain" id="PRO_5045401156" evidence="1">
    <location>
        <begin position="32"/>
        <end position="428"/>
    </location>
</feature>
<name>A0ABR9ZH69_9CORY</name>
<gene>
    <name evidence="2" type="ORF">IRY30_01410</name>
</gene>
<dbReference type="Gene3D" id="3.40.50.1820">
    <property type="entry name" value="alpha/beta hydrolase"/>
    <property type="match status" value="1"/>
</dbReference>
<dbReference type="InterPro" id="IPR000801">
    <property type="entry name" value="Esterase-like"/>
</dbReference>
<sequence>MKRTVFRVTAAALAVVAPLAITTVANPVAFAQPAATAAPAVAPAEVQLNTATPHQDLEKTKWRTIVANYQKAGYAVEEVSTYSPSMNRLIPVVLIRPVDPAKRDNAPTLYLLNGADGGEGRANWLAQTDVIEYYGGNEGKRDDQKKARGQMTSPGIGANIVIPMAGAYSYYTDWEQNVPQLEGVDKEGNPAGQKQKWETYLTQELPQGLEPAIKANGNRALAGMSMTGTTSLLYAQHNPGFYSAIGSFSGCASTTNPITSSFINLTLGRGGANFGQMWGALNSPTALHNDALLNAEKLRGQSNIYVSNGSGIVGRHDLLNSPRVNGDVVGSAKVTVEGGAIEAATNLCTLDLAGRTNAAGIPVNYNFRPQGTHQWGYWQDDTRDFWATLVKGLNTGAQQPGPAQDLHHAANGGTGSAADIADFFPLSN</sequence>